<dbReference type="SUPFAM" id="SSF56954">
    <property type="entry name" value="Outer membrane efflux proteins (OEP)"/>
    <property type="match status" value="1"/>
</dbReference>
<dbReference type="InterPro" id="IPR051906">
    <property type="entry name" value="TolC-like"/>
</dbReference>
<evidence type="ECO:0000256" key="9">
    <source>
        <dbReference type="SAM" id="SignalP"/>
    </source>
</evidence>
<sequence>MKAVLILCGALLASLSVPAQPTLDECRELARRHYPEIRQYDLIRRTEAYDLANASRAYLPQVSFSAQVVWQSAVPEFPDALTGMLSARDVSIPGMHKDQYKAMLEVNQVLWDGGRAAAEKQMAKAESAERQQAAEVDLYALEGRVDDLYFGILLLDEQIARMRLTVDLLRSNLDKIRACFRNGVAMAADVDAVEAELLAANQQTAEYEARRENYRRMLALFIGEELDDRPLVRPAVVAESSAAGIGLGIPGVASDCRSCGIPGCGENRTDESERPEKAWFDARIDLLSAQERQLKSATRPRFGLFAQGYYGYPGLDFFRSMISPDWTWNALVGVRMSWNFGGYYTRKNSLNKLRAAKEQIEVKRDIFLFNNRLECVEENGEIARLRRALADDDRIVALRRSVREAAESKLRNGVIDTDDLLRKITDENLAVMARSAREIELLKKIYELKHTLNR</sequence>
<comment type="subcellular location">
    <subcellularLocation>
        <location evidence="1">Cell outer membrane</location>
    </subcellularLocation>
</comment>
<keyword evidence="9" id="KW-0732">Signal</keyword>
<dbReference type="PANTHER" id="PTHR30026:SF20">
    <property type="entry name" value="OUTER MEMBRANE PROTEIN TOLC"/>
    <property type="match status" value="1"/>
</dbReference>
<organism evidence="10 11">
    <name type="scientific">Candidatus Alistipes intestinigallinarum</name>
    <dbReference type="NCBI Taxonomy" id="2838440"/>
    <lineage>
        <taxon>Bacteria</taxon>
        <taxon>Pseudomonadati</taxon>
        <taxon>Bacteroidota</taxon>
        <taxon>Bacteroidia</taxon>
        <taxon>Bacteroidales</taxon>
        <taxon>Rikenellaceae</taxon>
        <taxon>Alistipes</taxon>
    </lineage>
</organism>
<comment type="caution">
    <text evidence="10">The sequence shown here is derived from an EMBL/GenBank/DDBJ whole genome shotgun (WGS) entry which is preliminary data.</text>
</comment>
<evidence type="ECO:0000256" key="4">
    <source>
        <dbReference type="ARBA" id="ARBA00022452"/>
    </source>
</evidence>
<feature type="signal peptide" evidence="9">
    <location>
        <begin position="1"/>
        <end position="19"/>
    </location>
</feature>
<keyword evidence="4" id="KW-1134">Transmembrane beta strand</keyword>
<evidence type="ECO:0000256" key="8">
    <source>
        <dbReference type="SAM" id="Coils"/>
    </source>
</evidence>
<evidence type="ECO:0000256" key="1">
    <source>
        <dbReference type="ARBA" id="ARBA00004442"/>
    </source>
</evidence>
<evidence type="ECO:0000313" key="11">
    <source>
        <dbReference type="Proteomes" id="UP000886844"/>
    </source>
</evidence>
<evidence type="ECO:0000256" key="6">
    <source>
        <dbReference type="ARBA" id="ARBA00023136"/>
    </source>
</evidence>
<dbReference type="Gene3D" id="1.20.1600.10">
    <property type="entry name" value="Outer membrane efflux proteins (OEP)"/>
    <property type="match status" value="1"/>
</dbReference>
<dbReference type="PANTHER" id="PTHR30026">
    <property type="entry name" value="OUTER MEMBRANE PROTEIN TOLC"/>
    <property type="match status" value="1"/>
</dbReference>
<dbReference type="Proteomes" id="UP000886844">
    <property type="component" value="Unassembled WGS sequence"/>
</dbReference>
<keyword evidence="8" id="KW-0175">Coiled coil</keyword>
<dbReference type="AlphaFoldDB" id="A0A9D2CB09"/>
<evidence type="ECO:0000313" key="10">
    <source>
        <dbReference type="EMBL" id="HIY68836.1"/>
    </source>
</evidence>
<keyword evidence="6" id="KW-0472">Membrane</keyword>
<evidence type="ECO:0000256" key="5">
    <source>
        <dbReference type="ARBA" id="ARBA00022692"/>
    </source>
</evidence>
<comment type="similarity">
    <text evidence="2">Belongs to the outer membrane factor (OMF) (TC 1.B.17) family.</text>
</comment>
<gene>
    <name evidence="10" type="ORF">H9828_05420</name>
</gene>
<feature type="chain" id="PRO_5039369653" evidence="9">
    <location>
        <begin position="20"/>
        <end position="454"/>
    </location>
</feature>
<accession>A0A9D2CB09</accession>
<dbReference type="GO" id="GO:0009279">
    <property type="term" value="C:cell outer membrane"/>
    <property type="evidence" value="ECO:0007669"/>
    <property type="project" value="UniProtKB-SubCell"/>
</dbReference>
<dbReference type="Pfam" id="PF02321">
    <property type="entry name" value="OEP"/>
    <property type="match status" value="1"/>
</dbReference>
<dbReference type="InterPro" id="IPR003423">
    <property type="entry name" value="OMP_efflux"/>
</dbReference>
<feature type="coiled-coil region" evidence="8">
    <location>
        <begin position="190"/>
        <end position="217"/>
    </location>
</feature>
<dbReference type="GO" id="GO:0015288">
    <property type="term" value="F:porin activity"/>
    <property type="evidence" value="ECO:0007669"/>
    <property type="project" value="TreeGrafter"/>
</dbReference>
<evidence type="ECO:0000256" key="3">
    <source>
        <dbReference type="ARBA" id="ARBA00022448"/>
    </source>
</evidence>
<name>A0A9D2CB09_9BACT</name>
<protein>
    <submittedName>
        <fullName evidence="10">TolC family protein</fullName>
    </submittedName>
</protein>
<keyword evidence="3" id="KW-0813">Transport</keyword>
<dbReference type="EMBL" id="DXDA01000046">
    <property type="protein sequence ID" value="HIY68836.1"/>
    <property type="molecule type" value="Genomic_DNA"/>
</dbReference>
<keyword evidence="5" id="KW-0812">Transmembrane</keyword>
<proteinExistence type="inferred from homology"/>
<evidence type="ECO:0000256" key="7">
    <source>
        <dbReference type="ARBA" id="ARBA00023237"/>
    </source>
</evidence>
<reference evidence="10" key="1">
    <citation type="journal article" date="2021" name="PeerJ">
        <title>Extensive microbial diversity within the chicken gut microbiome revealed by metagenomics and culture.</title>
        <authorList>
            <person name="Gilroy R."/>
            <person name="Ravi A."/>
            <person name="Getino M."/>
            <person name="Pursley I."/>
            <person name="Horton D.L."/>
            <person name="Alikhan N.F."/>
            <person name="Baker D."/>
            <person name="Gharbi K."/>
            <person name="Hall N."/>
            <person name="Watson M."/>
            <person name="Adriaenssens E.M."/>
            <person name="Foster-Nyarko E."/>
            <person name="Jarju S."/>
            <person name="Secka A."/>
            <person name="Antonio M."/>
            <person name="Oren A."/>
            <person name="Chaudhuri R.R."/>
            <person name="La Ragione R."/>
            <person name="Hildebrand F."/>
            <person name="Pallen M.J."/>
        </authorList>
    </citation>
    <scope>NUCLEOTIDE SEQUENCE</scope>
    <source>
        <strain evidence="10">5134</strain>
    </source>
</reference>
<keyword evidence="7" id="KW-0998">Cell outer membrane</keyword>
<dbReference type="GO" id="GO:1990281">
    <property type="term" value="C:efflux pump complex"/>
    <property type="evidence" value="ECO:0007669"/>
    <property type="project" value="TreeGrafter"/>
</dbReference>
<evidence type="ECO:0000256" key="2">
    <source>
        <dbReference type="ARBA" id="ARBA00007613"/>
    </source>
</evidence>
<reference evidence="10" key="2">
    <citation type="submission" date="2021-04" db="EMBL/GenBank/DDBJ databases">
        <authorList>
            <person name="Gilroy R."/>
        </authorList>
    </citation>
    <scope>NUCLEOTIDE SEQUENCE</scope>
    <source>
        <strain evidence="10">5134</strain>
    </source>
</reference>
<dbReference type="GO" id="GO:0015562">
    <property type="term" value="F:efflux transmembrane transporter activity"/>
    <property type="evidence" value="ECO:0007669"/>
    <property type="project" value="InterPro"/>
</dbReference>